<dbReference type="EMBL" id="JACIDX010000010">
    <property type="protein sequence ID" value="MBB3955819.1"/>
    <property type="molecule type" value="Genomic_DNA"/>
</dbReference>
<dbReference type="GO" id="GO:0046872">
    <property type="term" value="F:metal ion binding"/>
    <property type="evidence" value="ECO:0007669"/>
    <property type="project" value="UniProtKB-KW"/>
</dbReference>
<dbReference type="PROSITE" id="PS51462">
    <property type="entry name" value="NUDIX"/>
    <property type="match status" value="1"/>
</dbReference>
<gene>
    <name evidence="8" type="ORF">GGR38_002775</name>
</gene>
<organism evidence="8 9">
    <name type="scientific">Novosphingobium sediminicola</name>
    <dbReference type="NCBI Taxonomy" id="563162"/>
    <lineage>
        <taxon>Bacteria</taxon>
        <taxon>Pseudomonadati</taxon>
        <taxon>Pseudomonadota</taxon>
        <taxon>Alphaproteobacteria</taxon>
        <taxon>Sphingomonadales</taxon>
        <taxon>Sphingomonadaceae</taxon>
        <taxon>Novosphingobium</taxon>
    </lineage>
</organism>
<evidence type="ECO:0000313" key="9">
    <source>
        <dbReference type="Proteomes" id="UP000548867"/>
    </source>
</evidence>
<protein>
    <submittedName>
        <fullName evidence="8">8-oxo-dGTP pyrophosphatase MutT (NUDIX family)</fullName>
    </submittedName>
</protein>
<keyword evidence="5" id="KW-0460">Magnesium</keyword>
<accession>A0A7W6CJI6</accession>
<dbReference type="CDD" id="cd18870">
    <property type="entry name" value="NUDIX_AcylCoAdiphos_Nudt19"/>
    <property type="match status" value="1"/>
</dbReference>
<keyword evidence="9" id="KW-1185">Reference proteome</keyword>
<evidence type="ECO:0000259" key="7">
    <source>
        <dbReference type="PROSITE" id="PS51462"/>
    </source>
</evidence>
<comment type="cofactor">
    <cofactor evidence="2">
        <name>Mg(2+)</name>
        <dbReference type="ChEBI" id="CHEBI:18420"/>
    </cofactor>
</comment>
<name>A0A7W6CJI6_9SPHN</name>
<evidence type="ECO:0000256" key="1">
    <source>
        <dbReference type="ARBA" id="ARBA00001936"/>
    </source>
</evidence>
<dbReference type="SUPFAM" id="SSF55811">
    <property type="entry name" value="Nudix"/>
    <property type="match status" value="1"/>
</dbReference>
<sequence length="254" mass="27362">MDSSPPIILRPAATLVIFRQSVAEKPPELLMVERSEAMRFAAGATVFPGGKVDPQDIELAQSLTNEEPTDIAARIAAIRETLEETGLGLGFTRGLNYDEAVAARTILQSGGAMGDVLSRLGLALNLEALTPFARWRRESVGGFDTRFYLANIGTGAVNLAVDATENSRLFWQSARDSLSGAAQGTLKIILPTLLNLERLAQFADFHQAAADAKAHPIAPISARRMMRDGEEWLTIPEGLGYPITAMPFSAARRG</sequence>
<comment type="cofactor">
    <cofactor evidence="1">
        <name>Mn(2+)</name>
        <dbReference type="ChEBI" id="CHEBI:29035"/>
    </cofactor>
</comment>
<dbReference type="Proteomes" id="UP000548867">
    <property type="component" value="Unassembled WGS sequence"/>
</dbReference>
<comment type="caution">
    <text evidence="8">The sequence shown here is derived from an EMBL/GenBank/DDBJ whole genome shotgun (WGS) entry which is preliminary data.</text>
</comment>
<proteinExistence type="predicted"/>
<dbReference type="InterPro" id="IPR015797">
    <property type="entry name" value="NUDIX_hydrolase-like_dom_sf"/>
</dbReference>
<dbReference type="PANTHER" id="PTHR12318:SF0">
    <property type="entry name" value="ACYL-COENZYME A DIPHOSPHATASE NUDT19"/>
    <property type="match status" value="1"/>
</dbReference>
<dbReference type="InterPro" id="IPR039121">
    <property type="entry name" value="NUDT19"/>
</dbReference>
<evidence type="ECO:0000256" key="5">
    <source>
        <dbReference type="ARBA" id="ARBA00022842"/>
    </source>
</evidence>
<evidence type="ECO:0000256" key="3">
    <source>
        <dbReference type="ARBA" id="ARBA00022723"/>
    </source>
</evidence>
<dbReference type="GO" id="GO:0016818">
    <property type="term" value="F:hydrolase activity, acting on acid anhydrides, in phosphorus-containing anhydrides"/>
    <property type="evidence" value="ECO:0007669"/>
    <property type="project" value="InterPro"/>
</dbReference>
<dbReference type="PANTHER" id="PTHR12318">
    <property type="entry name" value="TESTOSTERONE-REGULATED PROTEIN RP2"/>
    <property type="match status" value="1"/>
</dbReference>
<dbReference type="AlphaFoldDB" id="A0A7W6CJI6"/>
<evidence type="ECO:0000256" key="4">
    <source>
        <dbReference type="ARBA" id="ARBA00022801"/>
    </source>
</evidence>
<evidence type="ECO:0000256" key="6">
    <source>
        <dbReference type="ARBA" id="ARBA00023211"/>
    </source>
</evidence>
<dbReference type="Gene3D" id="3.90.79.10">
    <property type="entry name" value="Nucleoside Triphosphate Pyrophosphohydrolase"/>
    <property type="match status" value="1"/>
</dbReference>
<keyword evidence="3" id="KW-0479">Metal-binding</keyword>
<dbReference type="RefSeq" id="WP_183626448.1">
    <property type="nucleotide sequence ID" value="NZ_JACIDX010000010.1"/>
</dbReference>
<keyword evidence="6" id="KW-0464">Manganese</keyword>
<feature type="domain" description="Nudix hydrolase" evidence="7">
    <location>
        <begin position="8"/>
        <end position="195"/>
    </location>
</feature>
<evidence type="ECO:0000313" key="8">
    <source>
        <dbReference type="EMBL" id="MBB3955819.1"/>
    </source>
</evidence>
<evidence type="ECO:0000256" key="2">
    <source>
        <dbReference type="ARBA" id="ARBA00001946"/>
    </source>
</evidence>
<dbReference type="InterPro" id="IPR000086">
    <property type="entry name" value="NUDIX_hydrolase_dom"/>
</dbReference>
<keyword evidence="4" id="KW-0378">Hydrolase</keyword>
<reference evidence="8 9" key="1">
    <citation type="submission" date="2020-08" db="EMBL/GenBank/DDBJ databases">
        <title>Genomic Encyclopedia of Type Strains, Phase IV (KMG-IV): sequencing the most valuable type-strain genomes for metagenomic binning, comparative biology and taxonomic classification.</title>
        <authorList>
            <person name="Goeker M."/>
        </authorList>
    </citation>
    <scope>NUCLEOTIDE SEQUENCE [LARGE SCALE GENOMIC DNA]</scope>
    <source>
        <strain evidence="8 9">DSM 27057</strain>
    </source>
</reference>